<evidence type="ECO:0000256" key="4">
    <source>
        <dbReference type="ARBA" id="ARBA00038054"/>
    </source>
</evidence>
<dbReference type="SUPFAM" id="SSF50475">
    <property type="entry name" value="FMN-binding split barrel"/>
    <property type="match status" value="1"/>
</dbReference>
<protein>
    <submittedName>
        <fullName evidence="6">Flavin reductase family protein</fullName>
    </submittedName>
</protein>
<evidence type="ECO:0000259" key="5">
    <source>
        <dbReference type="SMART" id="SM00903"/>
    </source>
</evidence>
<dbReference type="SMART" id="SM00903">
    <property type="entry name" value="Flavin_Reduct"/>
    <property type="match status" value="1"/>
</dbReference>
<dbReference type="EMBL" id="QTKU01000001">
    <property type="protein sequence ID" value="MBS8259878.1"/>
    <property type="molecule type" value="Genomic_DNA"/>
</dbReference>
<dbReference type="PANTHER" id="PTHR33798">
    <property type="entry name" value="FLAVOPROTEIN OXYGENASE"/>
    <property type="match status" value="1"/>
</dbReference>
<dbReference type="Gene3D" id="2.30.110.10">
    <property type="entry name" value="Electron Transport, Fmn-binding Protein, Chain A"/>
    <property type="match status" value="1"/>
</dbReference>
<evidence type="ECO:0000256" key="3">
    <source>
        <dbReference type="ARBA" id="ARBA00022643"/>
    </source>
</evidence>
<name>A0A944CD77_9HYPH</name>
<comment type="caution">
    <text evidence="6">The sequence shown here is derived from an EMBL/GenBank/DDBJ whole genome shotgun (WGS) entry which is preliminary data.</text>
</comment>
<evidence type="ECO:0000313" key="7">
    <source>
        <dbReference type="Proteomes" id="UP000705379"/>
    </source>
</evidence>
<accession>A0A944CD77</accession>
<organism evidence="6 7">
    <name type="scientific">Roseibium polysiphoniae</name>
    <dbReference type="NCBI Taxonomy" id="2571221"/>
    <lineage>
        <taxon>Bacteria</taxon>
        <taxon>Pseudomonadati</taxon>
        <taxon>Pseudomonadota</taxon>
        <taxon>Alphaproteobacteria</taxon>
        <taxon>Hyphomicrobiales</taxon>
        <taxon>Stappiaceae</taxon>
        <taxon>Roseibium</taxon>
    </lineage>
</organism>
<evidence type="ECO:0000256" key="2">
    <source>
        <dbReference type="ARBA" id="ARBA00022630"/>
    </source>
</evidence>
<evidence type="ECO:0000313" key="6">
    <source>
        <dbReference type="EMBL" id="MBS8259878.1"/>
    </source>
</evidence>
<reference evidence="6" key="2">
    <citation type="journal article" date="2021" name="Microorganisms">
        <title>Bacterial Dimethylsulfoniopropionate Biosynthesis in the East China Sea.</title>
        <authorList>
            <person name="Liu J."/>
            <person name="Zhang Y."/>
            <person name="Liu J."/>
            <person name="Zhong H."/>
            <person name="Williams B.T."/>
            <person name="Zheng Y."/>
            <person name="Curson A.R.J."/>
            <person name="Sun C."/>
            <person name="Sun H."/>
            <person name="Song D."/>
            <person name="Wagner Mackenzie B."/>
            <person name="Bermejo Martinez A."/>
            <person name="Todd J.D."/>
            <person name="Zhang X.H."/>
        </authorList>
    </citation>
    <scope>NUCLEOTIDE SEQUENCE</scope>
    <source>
        <strain evidence="6">AESS21</strain>
    </source>
</reference>
<evidence type="ECO:0000256" key="1">
    <source>
        <dbReference type="ARBA" id="ARBA00001917"/>
    </source>
</evidence>
<sequence length="219" mass="23801">MFLDFDDLDGRSRYKLLTATVVPRPIALVSTMSAKGVVNAAPFSFFNIFSEDPALAILGLEARRDDNGLKDTTRNIIDTGELVINLVDQKIGGAMAACAMDLPRHTSELPLAGLTEAPSRRVAPPGVAEAPIRLECRLFEMRKITPARHLCIAEILALHSREGLIDPENMHVDTSAYTPIGRLHGEQYVAVQDSFKIPIPDLPQSIAGTPKSTQEETGS</sequence>
<dbReference type="PANTHER" id="PTHR33798:SF5">
    <property type="entry name" value="FLAVIN REDUCTASE LIKE DOMAIN-CONTAINING PROTEIN"/>
    <property type="match status" value="1"/>
</dbReference>
<dbReference type="Pfam" id="PF01613">
    <property type="entry name" value="Flavin_Reduct"/>
    <property type="match status" value="1"/>
</dbReference>
<feature type="domain" description="Flavin reductase like" evidence="5">
    <location>
        <begin position="19"/>
        <end position="179"/>
    </location>
</feature>
<dbReference type="RefSeq" id="WP_213215453.1">
    <property type="nucleotide sequence ID" value="NZ_QTKU01000001.1"/>
</dbReference>
<comment type="cofactor">
    <cofactor evidence="1">
        <name>FMN</name>
        <dbReference type="ChEBI" id="CHEBI:58210"/>
    </cofactor>
</comment>
<comment type="similarity">
    <text evidence="4">Belongs to the flavoredoxin family.</text>
</comment>
<dbReference type="GO" id="GO:0016646">
    <property type="term" value="F:oxidoreductase activity, acting on the CH-NH group of donors, NAD or NADP as acceptor"/>
    <property type="evidence" value="ECO:0007669"/>
    <property type="project" value="UniProtKB-ARBA"/>
</dbReference>
<gene>
    <name evidence="6" type="ORF">DYI23_06570</name>
</gene>
<keyword evidence="3" id="KW-0288">FMN</keyword>
<reference evidence="6" key="1">
    <citation type="submission" date="2018-08" db="EMBL/GenBank/DDBJ databases">
        <authorList>
            <person name="Jin W."/>
            <person name="Wang H."/>
            <person name="Yang Y."/>
            <person name="Li M."/>
            <person name="Liu J."/>
        </authorList>
    </citation>
    <scope>NUCLEOTIDE SEQUENCE</scope>
    <source>
        <strain evidence="6">AESS21</strain>
    </source>
</reference>
<keyword evidence="2" id="KW-0285">Flavoprotein</keyword>
<dbReference type="InterPro" id="IPR002563">
    <property type="entry name" value="Flavin_Rdtase-like_dom"/>
</dbReference>
<proteinExistence type="inferred from homology"/>
<dbReference type="GO" id="GO:0010181">
    <property type="term" value="F:FMN binding"/>
    <property type="evidence" value="ECO:0007669"/>
    <property type="project" value="InterPro"/>
</dbReference>
<dbReference type="InterPro" id="IPR012349">
    <property type="entry name" value="Split_barrel_FMN-bd"/>
</dbReference>
<dbReference type="Proteomes" id="UP000705379">
    <property type="component" value="Unassembled WGS sequence"/>
</dbReference>
<dbReference type="AlphaFoldDB" id="A0A944CD77"/>